<organism evidence="1 2">
    <name type="scientific">Nostoc flagelliforme CCNUN1</name>
    <dbReference type="NCBI Taxonomy" id="2038116"/>
    <lineage>
        <taxon>Bacteria</taxon>
        <taxon>Bacillati</taxon>
        <taxon>Cyanobacteriota</taxon>
        <taxon>Cyanophyceae</taxon>
        <taxon>Nostocales</taxon>
        <taxon>Nostocaceae</taxon>
        <taxon>Nostoc</taxon>
    </lineage>
</organism>
<keyword evidence="1" id="KW-0614">Plasmid</keyword>
<reference evidence="1 2" key="1">
    <citation type="submission" date="2017-11" db="EMBL/GenBank/DDBJ databases">
        <title>Complete genome of a free-living desiccation-tolerant cyanobacterium and its photosynthetic adaptation to extreme terrestrial habitat.</title>
        <authorList>
            <person name="Shang J."/>
        </authorList>
    </citation>
    <scope>NUCLEOTIDE SEQUENCE [LARGE SCALE GENOMIC DNA]</scope>
    <source>
        <strain evidence="1 2">CCNUN1</strain>
        <plasmid evidence="2">pnfsy07</plasmid>
    </source>
</reference>
<evidence type="ECO:0000313" key="1">
    <source>
        <dbReference type="EMBL" id="AUB44055.1"/>
    </source>
</evidence>
<proteinExistence type="predicted"/>
<accession>A0A2K8TAF2</accession>
<dbReference type="KEGG" id="nfl:COO91_10271"/>
<sequence>MIAAEALFRIIEKVKLCYIGCSWSLPASLFGESHGDRSGGNYPSKLYIHSLNKKDS</sequence>
<gene>
    <name evidence="1" type="ORF">COO91_10271</name>
</gene>
<evidence type="ECO:0000313" key="2">
    <source>
        <dbReference type="Proteomes" id="UP000232003"/>
    </source>
</evidence>
<dbReference type="AlphaFoldDB" id="A0A2K8TAF2"/>
<dbReference type="EMBL" id="CP024792">
    <property type="protein sequence ID" value="AUB44055.1"/>
    <property type="molecule type" value="Genomic_DNA"/>
</dbReference>
<dbReference type="RefSeq" id="WP_157816957.1">
    <property type="nucleotide sequence ID" value="NZ_CAWNNC010000008.1"/>
</dbReference>
<protein>
    <submittedName>
        <fullName evidence="1">Uncharacterized protein</fullName>
    </submittedName>
</protein>
<dbReference type="Proteomes" id="UP000232003">
    <property type="component" value="Plasmid pNFSY07"/>
</dbReference>
<keyword evidence="2" id="KW-1185">Reference proteome</keyword>
<name>A0A2K8TAF2_9NOSO</name>
<geneLocation type="plasmid" evidence="2">
    <name>pnfsy07</name>
</geneLocation>